<evidence type="ECO:0000259" key="3">
    <source>
        <dbReference type="PROSITE" id="PS50110"/>
    </source>
</evidence>
<dbReference type="InterPro" id="IPR001789">
    <property type="entry name" value="Sig_transdc_resp-reg_receiver"/>
</dbReference>
<dbReference type="Proteomes" id="UP000177177">
    <property type="component" value="Unassembled WGS sequence"/>
</dbReference>
<dbReference type="PANTHER" id="PTHR44591">
    <property type="entry name" value="STRESS RESPONSE REGULATOR PROTEIN 1"/>
    <property type="match status" value="1"/>
</dbReference>
<comment type="caution">
    <text evidence="4">The sequence shown here is derived from an EMBL/GenBank/DDBJ whole genome shotgun (WGS) entry which is preliminary data.</text>
</comment>
<feature type="modified residue" description="4-aspartylphosphate" evidence="2">
    <location>
        <position position="202"/>
    </location>
</feature>
<dbReference type="EMBL" id="MHQN01000033">
    <property type="protein sequence ID" value="OHA02608.1"/>
    <property type="molecule type" value="Genomic_DNA"/>
</dbReference>
<gene>
    <name evidence="4" type="ORF">A3C92_03110</name>
</gene>
<evidence type="ECO:0000313" key="5">
    <source>
        <dbReference type="Proteomes" id="UP000177177"/>
    </source>
</evidence>
<protein>
    <recommendedName>
        <fullName evidence="3">Response regulatory domain-containing protein</fullName>
    </recommendedName>
</protein>
<dbReference type="InterPro" id="IPR050595">
    <property type="entry name" value="Bact_response_regulator"/>
</dbReference>
<dbReference type="CDD" id="cd00156">
    <property type="entry name" value="REC"/>
    <property type="match status" value="1"/>
</dbReference>
<dbReference type="GO" id="GO:0000160">
    <property type="term" value="P:phosphorelay signal transduction system"/>
    <property type="evidence" value="ECO:0007669"/>
    <property type="project" value="InterPro"/>
</dbReference>
<dbReference type="InterPro" id="IPR011006">
    <property type="entry name" value="CheY-like_superfamily"/>
</dbReference>
<dbReference type="PROSITE" id="PS50110">
    <property type="entry name" value="RESPONSE_REGULATORY"/>
    <property type="match status" value="2"/>
</dbReference>
<dbReference type="CDD" id="cd17574">
    <property type="entry name" value="REC_OmpR"/>
    <property type="match status" value="1"/>
</dbReference>
<accession>A0A1G2KT21</accession>
<dbReference type="SMART" id="SM00448">
    <property type="entry name" value="REC"/>
    <property type="match status" value="2"/>
</dbReference>
<sequence>MREEKADTEGKKRLLLIEDEEVLLELLRARLVASGYDVAVARDGIAGLALVKEIRPDLVLLDMMLPGMSGFQILQKMKEEGLLPATPVLIISNSGQPIELERALQLGVRDYLVKVNFDPREVLARVENILHTEKAGLPHEQEKERKPSGANRTVLVVEDDFLLVGLLERKFLAEGYRVIKAVDAAEARRALETDKVDLILLDMVLPGMDGFSFLGELKQHETWRTVPVMVISNLGQREEIDKGLQMGAAAYIVKANVSPVEIVEKAGYILEKR</sequence>
<dbReference type="Gene3D" id="3.40.50.2300">
    <property type="match status" value="2"/>
</dbReference>
<organism evidence="4 5">
    <name type="scientific">Candidatus Sungbacteria bacterium RIFCSPHIGHO2_02_FULL_53_17</name>
    <dbReference type="NCBI Taxonomy" id="1802275"/>
    <lineage>
        <taxon>Bacteria</taxon>
        <taxon>Candidatus Sungiibacteriota</taxon>
    </lineage>
</organism>
<proteinExistence type="predicted"/>
<name>A0A1G2KT21_9BACT</name>
<reference evidence="4 5" key="1">
    <citation type="journal article" date="2016" name="Nat. Commun.">
        <title>Thousands of microbial genomes shed light on interconnected biogeochemical processes in an aquifer system.</title>
        <authorList>
            <person name="Anantharaman K."/>
            <person name="Brown C.T."/>
            <person name="Hug L.A."/>
            <person name="Sharon I."/>
            <person name="Castelle C.J."/>
            <person name="Probst A.J."/>
            <person name="Thomas B.C."/>
            <person name="Singh A."/>
            <person name="Wilkins M.J."/>
            <person name="Karaoz U."/>
            <person name="Brodie E.L."/>
            <person name="Williams K.H."/>
            <person name="Hubbard S.S."/>
            <person name="Banfield J.F."/>
        </authorList>
    </citation>
    <scope>NUCLEOTIDE SEQUENCE [LARGE SCALE GENOMIC DNA]</scope>
</reference>
<dbReference type="SUPFAM" id="SSF52172">
    <property type="entry name" value="CheY-like"/>
    <property type="match status" value="2"/>
</dbReference>
<dbReference type="PANTHER" id="PTHR44591:SF3">
    <property type="entry name" value="RESPONSE REGULATORY DOMAIN-CONTAINING PROTEIN"/>
    <property type="match status" value="1"/>
</dbReference>
<dbReference type="Pfam" id="PF00072">
    <property type="entry name" value="Response_reg"/>
    <property type="match status" value="2"/>
</dbReference>
<feature type="domain" description="Response regulatory" evidence="3">
    <location>
        <begin position="153"/>
        <end position="269"/>
    </location>
</feature>
<evidence type="ECO:0000313" key="4">
    <source>
        <dbReference type="EMBL" id="OHA02608.1"/>
    </source>
</evidence>
<feature type="domain" description="Response regulatory" evidence="3">
    <location>
        <begin position="13"/>
        <end position="129"/>
    </location>
</feature>
<evidence type="ECO:0000256" key="1">
    <source>
        <dbReference type="ARBA" id="ARBA00022553"/>
    </source>
</evidence>
<dbReference type="AlphaFoldDB" id="A0A1G2KT21"/>
<keyword evidence="1 2" id="KW-0597">Phosphoprotein</keyword>
<feature type="modified residue" description="4-aspartylphosphate" evidence="2">
    <location>
        <position position="62"/>
    </location>
</feature>
<evidence type="ECO:0000256" key="2">
    <source>
        <dbReference type="PROSITE-ProRule" id="PRU00169"/>
    </source>
</evidence>